<dbReference type="KEGG" id="lpil:LIP_0280"/>
<dbReference type="RefSeq" id="WP_068133321.1">
    <property type="nucleotide sequence ID" value="NZ_AP014924.1"/>
</dbReference>
<name>A0A0K2SGG7_LIMPI</name>
<dbReference type="Proteomes" id="UP000065807">
    <property type="component" value="Chromosome"/>
</dbReference>
<organism evidence="2 3">
    <name type="scientific">Limnochorda pilosa</name>
    <dbReference type="NCBI Taxonomy" id="1555112"/>
    <lineage>
        <taxon>Bacteria</taxon>
        <taxon>Bacillati</taxon>
        <taxon>Bacillota</taxon>
        <taxon>Limnochordia</taxon>
        <taxon>Limnochordales</taxon>
        <taxon>Limnochordaceae</taxon>
        <taxon>Limnochorda</taxon>
    </lineage>
</organism>
<dbReference type="EMBL" id="AP014924">
    <property type="protein sequence ID" value="BAS26137.1"/>
    <property type="molecule type" value="Genomic_DNA"/>
</dbReference>
<protein>
    <recommendedName>
        <fullName evidence="1">Transcription regulator PadR N-terminal domain-containing protein</fullName>
    </recommendedName>
</protein>
<feature type="domain" description="Transcription regulator PadR N-terminal" evidence="1">
    <location>
        <begin position="9"/>
        <end position="84"/>
    </location>
</feature>
<sequence>MRLLTRLLILWLLSERPLHGYRIKQILDEEGLRFWFPVEVGSLYSVLRTLEREGHVRVVGVEREGRRPQRTQFAITPEGRRHFQMLLQEAWISPPKKGDPFQLALAAPSELGDEVVRRLAQTRLTMLEQRLATIQARSRSAPAAAVAGREAVLTEAEFRWLEEWIRSQGGDQDGGDRAVPKSRPEVQLIANLVVHDAESRILLVRYDPDDERWWLPGADLEPYQHPDQAAREVLAAFPGLRPEVLSMSFVDSFRGRRGWHVVFNYGVSAEGEPGGAYPAGWFSVAELPRTVHGAWEKEVIRRIVPS</sequence>
<dbReference type="AlphaFoldDB" id="A0A0K2SGG7"/>
<dbReference type="Pfam" id="PF03551">
    <property type="entry name" value="PadR"/>
    <property type="match status" value="1"/>
</dbReference>
<dbReference type="OrthoDB" id="9808762at2"/>
<accession>A0A0K2SGG7</accession>
<keyword evidence="3" id="KW-1185">Reference proteome</keyword>
<dbReference type="InterPro" id="IPR036388">
    <property type="entry name" value="WH-like_DNA-bd_sf"/>
</dbReference>
<dbReference type="Gene3D" id="1.10.10.10">
    <property type="entry name" value="Winged helix-like DNA-binding domain superfamily/Winged helix DNA-binding domain"/>
    <property type="match status" value="1"/>
</dbReference>
<dbReference type="InterPro" id="IPR036390">
    <property type="entry name" value="WH_DNA-bd_sf"/>
</dbReference>
<dbReference type="PANTHER" id="PTHR43252:SF7">
    <property type="entry name" value="TRANSCRIPTIONAL REGULATOR YQJI"/>
    <property type="match status" value="1"/>
</dbReference>
<evidence type="ECO:0000259" key="1">
    <source>
        <dbReference type="Pfam" id="PF03551"/>
    </source>
</evidence>
<reference evidence="3" key="1">
    <citation type="submission" date="2015-07" db="EMBL/GenBank/DDBJ databases">
        <title>Complete genome sequence and phylogenetic analysis of Limnochorda pilosa.</title>
        <authorList>
            <person name="Watanabe M."/>
            <person name="Kojima H."/>
            <person name="Fukui M."/>
        </authorList>
    </citation>
    <scope>NUCLEOTIDE SEQUENCE [LARGE SCALE GENOMIC DNA]</scope>
    <source>
        <strain evidence="3">HC45</strain>
    </source>
</reference>
<dbReference type="SUPFAM" id="SSF46785">
    <property type="entry name" value="Winged helix' DNA-binding domain"/>
    <property type="match status" value="1"/>
</dbReference>
<dbReference type="Gene3D" id="3.90.79.10">
    <property type="entry name" value="Nucleoside Triphosphate Pyrophosphohydrolase"/>
    <property type="match status" value="1"/>
</dbReference>
<dbReference type="PANTHER" id="PTHR43252">
    <property type="entry name" value="TRANSCRIPTIONAL REGULATOR YQJI"/>
    <property type="match status" value="1"/>
</dbReference>
<evidence type="ECO:0000313" key="3">
    <source>
        <dbReference type="Proteomes" id="UP000065807"/>
    </source>
</evidence>
<dbReference type="STRING" id="1555112.LIP_0280"/>
<dbReference type="SUPFAM" id="SSF55811">
    <property type="entry name" value="Nudix"/>
    <property type="match status" value="1"/>
</dbReference>
<dbReference type="InterPro" id="IPR005149">
    <property type="entry name" value="Tscrpt_reg_PadR_N"/>
</dbReference>
<gene>
    <name evidence="2" type="ORF">LIP_0280</name>
</gene>
<reference evidence="3" key="2">
    <citation type="journal article" date="2016" name="Int. J. Syst. Evol. Microbiol.">
        <title>Complete genome sequence and cell structure of Limnochorda pilosa, a Gram-negative spore-former within the phylum Firmicutes.</title>
        <authorList>
            <person name="Watanabe M."/>
            <person name="Kojima H."/>
            <person name="Fukui M."/>
        </authorList>
    </citation>
    <scope>NUCLEOTIDE SEQUENCE [LARGE SCALE GENOMIC DNA]</scope>
    <source>
        <strain evidence="3">HC45</strain>
    </source>
</reference>
<dbReference type="InterPro" id="IPR015797">
    <property type="entry name" value="NUDIX_hydrolase-like_dom_sf"/>
</dbReference>
<proteinExistence type="predicted"/>
<evidence type="ECO:0000313" key="2">
    <source>
        <dbReference type="EMBL" id="BAS26137.1"/>
    </source>
</evidence>